<dbReference type="PANTHER" id="PTHR33052">
    <property type="entry name" value="DUF4228 DOMAIN PROTEIN-RELATED"/>
    <property type="match status" value="1"/>
</dbReference>
<accession>A0AAV5BVP7</accession>
<feature type="region of interest" description="Disordered" evidence="1">
    <location>
        <begin position="124"/>
        <end position="143"/>
    </location>
</feature>
<evidence type="ECO:0000313" key="3">
    <source>
        <dbReference type="Proteomes" id="UP001054889"/>
    </source>
</evidence>
<keyword evidence="3" id="KW-1185">Reference proteome</keyword>
<feature type="compositionally biased region" description="Low complexity" evidence="1">
    <location>
        <begin position="61"/>
        <end position="73"/>
    </location>
</feature>
<evidence type="ECO:0000256" key="1">
    <source>
        <dbReference type="SAM" id="MobiDB-lite"/>
    </source>
</evidence>
<organism evidence="2 3">
    <name type="scientific">Eleusine coracana subsp. coracana</name>
    <dbReference type="NCBI Taxonomy" id="191504"/>
    <lineage>
        <taxon>Eukaryota</taxon>
        <taxon>Viridiplantae</taxon>
        <taxon>Streptophyta</taxon>
        <taxon>Embryophyta</taxon>
        <taxon>Tracheophyta</taxon>
        <taxon>Spermatophyta</taxon>
        <taxon>Magnoliopsida</taxon>
        <taxon>Liliopsida</taxon>
        <taxon>Poales</taxon>
        <taxon>Poaceae</taxon>
        <taxon>PACMAD clade</taxon>
        <taxon>Chloridoideae</taxon>
        <taxon>Cynodonteae</taxon>
        <taxon>Eleusininae</taxon>
        <taxon>Eleusine</taxon>
    </lineage>
</organism>
<dbReference type="EMBL" id="BQKI01000003">
    <property type="protein sequence ID" value="GJM90479.1"/>
    <property type="molecule type" value="Genomic_DNA"/>
</dbReference>
<dbReference type="InterPro" id="IPR025322">
    <property type="entry name" value="PADRE_dom"/>
</dbReference>
<dbReference type="Proteomes" id="UP001054889">
    <property type="component" value="Unassembled WGS sequence"/>
</dbReference>
<gene>
    <name evidence="2" type="primary">ga06761</name>
    <name evidence="2" type="ORF">PR202_ga06761</name>
</gene>
<dbReference type="AlphaFoldDB" id="A0AAV5BVP7"/>
<reference evidence="2" key="1">
    <citation type="journal article" date="2018" name="DNA Res.">
        <title>Multiple hybrid de novo genome assembly of finger millet, an orphan allotetraploid crop.</title>
        <authorList>
            <person name="Hatakeyama M."/>
            <person name="Aluri S."/>
            <person name="Balachadran M.T."/>
            <person name="Sivarajan S.R."/>
            <person name="Patrignani A."/>
            <person name="Gruter S."/>
            <person name="Poveda L."/>
            <person name="Shimizu-Inatsugi R."/>
            <person name="Baeten J."/>
            <person name="Francoijs K.J."/>
            <person name="Nataraja K.N."/>
            <person name="Reddy Y.A.N."/>
            <person name="Phadnis S."/>
            <person name="Ravikumar R.L."/>
            <person name="Schlapbach R."/>
            <person name="Sreeman S.M."/>
            <person name="Shimizu K.K."/>
        </authorList>
    </citation>
    <scope>NUCLEOTIDE SEQUENCE</scope>
</reference>
<proteinExistence type="predicted"/>
<dbReference type="Pfam" id="PF14009">
    <property type="entry name" value="PADRE"/>
    <property type="match status" value="1"/>
</dbReference>
<sequence>MGLKLSCISRGSLSRQASLTAAPVRVITVDGSLKEFPASPLAAVTNALGLAQATRRRLRRPSSCATPTRSTSTRARRRWPPATCFRPGQIYFVLPAAMLGRPLSSTEMAELAVRASAALAANSNKARRRCGRRHGRNGGKKQKVRVMPVRVDQENGGDDMFFQSEAQRAHARGVRVDDEPGEERREEGLGGAVPVEASAQYHSRRCRVKKQAVIFFFFFFLPLLREFETLQTRLALV</sequence>
<feature type="compositionally biased region" description="Basic residues" evidence="1">
    <location>
        <begin position="125"/>
        <end position="143"/>
    </location>
</feature>
<reference evidence="2" key="2">
    <citation type="submission" date="2021-12" db="EMBL/GenBank/DDBJ databases">
        <title>Resequencing data analysis of finger millet.</title>
        <authorList>
            <person name="Hatakeyama M."/>
            <person name="Aluri S."/>
            <person name="Balachadran M.T."/>
            <person name="Sivarajan S.R."/>
            <person name="Poveda L."/>
            <person name="Shimizu-Inatsugi R."/>
            <person name="Schlapbach R."/>
            <person name="Sreeman S.M."/>
            <person name="Shimizu K.K."/>
        </authorList>
    </citation>
    <scope>NUCLEOTIDE SEQUENCE</scope>
</reference>
<name>A0AAV5BVP7_ELECO</name>
<protein>
    <submittedName>
        <fullName evidence="2">Uncharacterized protein</fullName>
    </submittedName>
</protein>
<evidence type="ECO:0000313" key="2">
    <source>
        <dbReference type="EMBL" id="GJM90479.1"/>
    </source>
</evidence>
<feature type="region of interest" description="Disordered" evidence="1">
    <location>
        <begin position="58"/>
        <end position="77"/>
    </location>
</feature>
<comment type="caution">
    <text evidence="2">The sequence shown here is derived from an EMBL/GenBank/DDBJ whole genome shotgun (WGS) entry which is preliminary data.</text>
</comment>